<evidence type="ECO:0000256" key="3">
    <source>
        <dbReference type="ARBA" id="ARBA00022630"/>
    </source>
</evidence>
<keyword evidence="8 9" id="KW-0472">Membrane</keyword>
<evidence type="ECO:0000256" key="2">
    <source>
        <dbReference type="ARBA" id="ARBA00022553"/>
    </source>
</evidence>
<comment type="caution">
    <text evidence="10">The sequence shown here is derived from an EMBL/GenBank/DDBJ whole genome shotgun (WGS) entry which is preliminary data.</text>
</comment>
<keyword evidence="6" id="KW-1278">Translocase</keyword>
<evidence type="ECO:0000313" key="11">
    <source>
        <dbReference type="Proteomes" id="UP000054092"/>
    </source>
</evidence>
<dbReference type="InterPro" id="IPR004338">
    <property type="entry name" value="NqrB/RnfD"/>
</dbReference>
<dbReference type="GO" id="GO:0055085">
    <property type="term" value="P:transmembrane transport"/>
    <property type="evidence" value="ECO:0007669"/>
    <property type="project" value="InterPro"/>
</dbReference>
<dbReference type="NCBIfam" id="TIGR01946">
    <property type="entry name" value="rnfD"/>
    <property type="match status" value="1"/>
</dbReference>
<gene>
    <name evidence="10" type="ORF">XD94_0103</name>
</gene>
<feature type="transmembrane region" description="Helical" evidence="9">
    <location>
        <begin position="244"/>
        <end position="262"/>
    </location>
</feature>
<evidence type="ECO:0000256" key="4">
    <source>
        <dbReference type="ARBA" id="ARBA00022643"/>
    </source>
</evidence>
<feature type="transmembrane region" description="Helical" evidence="9">
    <location>
        <begin position="26"/>
        <end position="42"/>
    </location>
</feature>
<dbReference type="Proteomes" id="UP000054092">
    <property type="component" value="Unassembled WGS sequence"/>
</dbReference>
<dbReference type="InterPro" id="IPR011303">
    <property type="entry name" value="RnfD_bac"/>
</dbReference>
<evidence type="ECO:0000256" key="7">
    <source>
        <dbReference type="ARBA" id="ARBA00022989"/>
    </source>
</evidence>
<feature type="transmembrane region" description="Helical" evidence="9">
    <location>
        <begin position="96"/>
        <end position="114"/>
    </location>
</feature>
<accession>A0A101HST4</accession>
<dbReference type="AlphaFoldDB" id="A0A101HST4"/>
<dbReference type="GO" id="GO:0022900">
    <property type="term" value="P:electron transport chain"/>
    <property type="evidence" value="ECO:0007669"/>
    <property type="project" value="InterPro"/>
</dbReference>
<dbReference type="PANTHER" id="PTHR30578:SF1">
    <property type="entry name" value="NA(+)-TRANSLOCATING NADH-QUINONE REDUCTASE SUBUNIT B"/>
    <property type="match status" value="1"/>
</dbReference>
<dbReference type="PATRIC" id="fig|1184387.3.peg.355"/>
<proteinExistence type="predicted"/>
<keyword evidence="3" id="KW-0285">Flavoprotein</keyword>
<feature type="transmembrane region" description="Helical" evidence="9">
    <location>
        <begin position="218"/>
        <end position="238"/>
    </location>
</feature>
<evidence type="ECO:0000313" key="10">
    <source>
        <dbReference type="EMBL" id="KUK82219.1"/>
    </source>
</evidence>
<dbReference type="EMBL" id="LGGP01000009">
    <property type="protein sequence ID" value="KUK82219.1"/>
    <property type="molecule type" value="Genomic_DNA"/>
</dbReference>
<keyword evidence="5 9" id="KW-0812">Transmembrane</keyword>
<keyword evidence="2" id="KW-0597">Phosphoprotein</keyword>
<dbReference type="Pfam" id="PF03116">
    <property type="entry name" value="NQR2_RnfD_RnfE"/>
    <property type="match status" value="1"/>
</dbReference>
<evidence type="ECO:0000256" key="9">
    <source>
        <dbReference type="SAM" id="Phobius"/>
    </source>
</evidence>
<evidence type="ECO:0000256" key="1">
    <source>
        <dbReference type="ARBA" id="ARBA00022448"/>
    </source>
</evidence>
<name>A0A101HST4_9BACT</name>
<dbReference type="GO" id="GO:0005886">
    <property type="term" value="C:plasma membrane"/>
    <property type="evidence" value="ECO:0007669"/>
    <property type="project" value="TreeGrafter"/>
</dbReference>
<organism evidence="10 11">
    <name type="scientific">Mesotoga prima</name>
    <dbReference type="NCBI Taxonomy" id="1184387"/>
    <lineage>
        <taxon>Bacteria</taxon>
        <taxon>Thermotogati</taxon>
        <taxon>Thermotogota</taxon>
        <taxon>Thermotogae</taxon>
        <taxon>Kosmotogales</taxon>
        <taxon>Kosmotogaceae</taxon>
        <taxon>Mesotoga</taxon>
    </lineage>
</organism>
<keyword evidence="4" id="KW-0288">FMN</keyword>
<feature type="transmembrane region" description="Helical" evidence="9">
    <location>
        <begin position="274"/>
        <end position="293"/>
    </location>
</feature>
<evidence type="ECO:0000256" key="5">
    <source>
        <dbReference type="ARBA" id="ARBA00022692"/>
    </source>
</evidence>
<keyword evidence="7 9" id="KW-1133">Transmembrane helix</keyword>
<sequence>MTTIIVKLLFSEVPEMAKKFFQKQPMMRKVIYALLPILVFSIGNFGWVVFSTVLLSVLVSVLCEWLFERKKGKSVSEASIVTGILMGLVLPPAVPFWIVIVASSFAIVFAKMAFGGFAKNLYNPALVGRAFVYVSFPAAVQQSWTPAVQSWGQGFSRWISSDVITMATPMNVIRSGEEVSAWRMIFGNISGTAGETAKWLIAAAAVYLILTKTASWKIIVSTLVSAFAMSGILFLFGLSSINPVYSIIGGSILFGAVFMATDPISAPKKDTAKWIYGVIIGSLAIVIGTFSLFGAGLMFAVLIANTFASLLDYLVTPKKVKA</sequence>
<reference evidence="11" key="1">
    <citation type="journal article" date="2015" name="MBio">
        <title>Genome-Resolved Metagenomic Analysis Reveals Roles for Candidate Phyla and Other Microbial Community Members in Biogeochemical Transformations in Oil Reservoirs.</title>
        <authorList>
            <person name="Hu P."/>
            <person name="Tom L."/>
            <person name="Singh A."/>
            <person name="Thomas B.C."/>
            <person name="Baker B.J."/>
            <person name="Piceno Y.M."/>
            <person name="Andersen G.L."/>
            <person name="Banfield J.F."/>
        </authorList>
    </citation>
    <scope>NUCLEOTIDE SEQUENCE [LARGE SCALE GENOMIC DNA]</scope>
</reference>
<dbReference type="PANTHER" id="PTHR30578">
    <property type="entry name" value="ELECTRON TRANSPORT COMPLEX PROTEIN RNFD"/>
    <property type="match status" value="1"/>
</dbReference>
<evidence type="ECO:0000256" key="8">
    <source>
        <dbReference type="ARBA" id="ARBA00023136"/>
    </source>
</evidence>
<protein>
    <submittedName>
        <fullName evidence="10">NQR2 and RnfD family protein</fullName>
    </submittedName>
</protein>
<evidence type="ECO:0000256" key="6">
    <source>
        <dbReference type="ARBA" id="ARBA00022967"/>
    </source>
</evidence>
<keyword evidence="1" id="KW-0813">Transport</keyword>